<dbReference type="PANTHER" id="PTHR33406:SF6">
    <property type="entry name" value="MEMBRANE PROTEIN YDGH-RELATED"/>
    <property type="match status" value="1"/>
</dbReference>
<feature type="transmembrane region" description="Helical" evidence="7">
    <location>
        <begin position="818"/>
        <end position="837"/>
    </location>
</feature>
<evidence type="ECO:0000256" key="7">
    <source>
        <dbReference type="SAM" id="Phobius"/>
    </source>
</evidence>
<reference evidence="9 10" key="1">
    <citation type="journal article" date="2015" name="Int. J. Syst. Evol. Microbiol.">
        <title>Exiguobacterium enclense sp. nov., isolated from sediment.</title>
        <authorList>
            <person name="Dastager S.G."/>
            <person name="Mawlankar R."/>
            <person name="Sonalkar V.V."/>
            <person name="Thorat M.N."/>
            <person name="Mual P."/>
            <person name="Verma A."/>
            <person name="Krishnamurthi S."/>
            <person name="Tang S.K."/>
            <person name="Li W.J."/>
        </authorList>
    </citation>
    <scope>NUCLEOTIDE SEQUENCE [LARGE SCALE GENOMIC DNA]</scope>
    <source>
        <strain evidence="9 10">NIO-1109</strain>
    </source>
</reference>
<evidence type="ECO:0000256" key="6">
    <source>
        <dbReference type="ARBA" id="ARBA00023136"/>
    </source>
</evidence>
<keyword evidence="4 7" id="KW-0812">Transmembrane</keyword>
<dbReference type="RefSeq" id="WP_058265550.1">
    <property type="nucleotide sequence ID" value="NZ_FMYN01000003.1"/>
</dbReference>
<dbReference type="AlphaFoldDB" id="A0A0V8GF20"/>
<name>A0A0V8GF20_9BACL</name>
<feature type="transmembrane region" description="Helical" evidence="7">
    <location>
        <begin position="843"/>
        <end position="867"/>
    </location>
</feature>
<evidence type="ECO:0000256" key="5">
    <source>
        <dbReference type="ARBA" id="ARBA00022989"/>
    </source>
</evidence>
<evidence type="ECO:0000256" key="4">
    <source>
        <dbReference type="ARBA" id="ARBA00022692"/>
    </source>
</evidence>
<feature type="transmembrane region" description="Helical" evidence="7">
    <location>
        <begin position="277"/>
        <end position="299"/>
    </location>
</feature>
<dbReference type="InterPro" id="IPR004869">
    <property type="entry name" value="MMPL_dom"/>
</dbReference>
<feature type="transmembrane region" description="Helical" evidence="7">
    <location>
        <begin position="228"/>
        <end position="249"/>
    </location>
</feature>
<dbReference type="Gene3D" id="1.20.1640.10">
    <property type="entry name" value="Multidrug efflux transporter AcrB transmembrane domain"/>
    <property type="match status" value="2"/>
</dbReference>
<evidence type="ECO:0000313" key="10">
    <source>
        <dbReference type="Proteomes" id="UP000053797"/>
    </source>
</evidence>
<keyword evidence="5 7" id="KW-1133">Transmembrane helix</keyword>
<gene>
    <name evidence="9" type="ORF">AS033_11160</name>
</gene>
<evidence type="ECO:0000256" key="2">
    <source>
        <dbReference type="ARBA" id="ARBA00010157"/>
    </source>
</evidence>
<feature type="transmembrane region" description="Helical" evidence="7">
    <location>
        <begin position="176"/>
        <end position="194"/>
    </location>
</feature>
<keyword evidence="3" id="KW-1003">Cell membrane</keyword>
<sequence length="888" mass="95357">MRQIVKWRWAILALLLIVTVGLLFTAPNLAKQAEEAGAIQLANDADSQRAADILEKAGASEETISLVIPLKDKVSDADRTSIGQIVQDLEALDRPVTDVLDPFENKETEGQLVSKDKKTVLVPITVDGSQEEIVKLAKQIRTDLLPKDQTIYLTGEALINDDVNTSSQEGLKRTELITVGLIFGLLLLVFRSVVTPFVPLVAVGFTYLISQSLVAFFVDWFGFPVSNYTQIFLVAILFGIGTDYCILLLSRYKEELTAGHDVETAIVNTYKTAGRTLLISGLAVLVGFSAIGFADFPIFKSSVAVAVGIAVLLLVLFTLVPFFMATLKEKLFWPSKKAASHQDSKLWAQYGGLSIRRPLLAMIIVAIITVPTLFTYDDDLSFNTVDEIGAKYETVKGLNAISDGFGAGESLPVNVILKSDDDLITEKTVPYAEQLSRELVKIDGVKSVRSISRPTGEVINDFYVDRQLKQVADGMKKATAGLTDVQSGLTTVEDNLNGITGQLPAGDAASAGASQLQQAADGLGQINQQLTLVGQGLQSTQNIPQTVGTLNALSGQLSQVQAGISQAASGIASQGAQAGQLGSGLTQLADGVGQANAGLTKIESGLEDISDLLTEMGQATSIRGTGVFVPKDTLSDKAFKPAIDRYAIDQQTGLKFEVILEDDPYSPEAIQTVAAIKETTAKTIKGTPFEDSSVAYGGISSVNSDLNDTSKADFKRTVTVMLISLFVILAIMFRSLIMPLFMIGSLLLTYYTSMSIAELIFVNGLGYDGISWAVPFFGFVMLIALGIDYSIFLLDRFREETIKGLDTKEAMFLSMKKMGSVIITAAIILAGTFGAMMPSGVLSLVQIATIVITGLLLYGLIVLPLLIPAITVSFGKGVWWPFRPNAKK</sequence>
<feature type="transmembrane region" description="Helical" evidence="7">
    <location>
        <begin position="305"/>
        <end position="327"/>
    </location>
</feature>
<dbReference type="InterPro" id="IPR050545">
    <property type="entry name" value="Mycobact_MmpL"/>
</dbReference>
<feature type="transmembrane region" description="Helical" evidence="7">
    <location>
        <begin position="774"/>
        <end position="797"/>
    </location>
</feature>
<feature type="transmembrane region" description="Helical" evidence="7">
    <location>
        <begin position="359"/>
        <end position="376"/>
    </location>
</feature>
<dbReference type="Proteomes" id="UP000053797">
    <property type="component" value="Unassembled WGS sequence"/>
</dbReference>
<dbReference type="GO" id="GO:0005886">
    <property type="term" value="C:plasma membrane"/>
    <property type="evidence" value="ECO:0007669"/>
    <property type="project" value="UniProtKB-SubCell"/>
</dbReference>
<comment type="caution">
    <text evidence="9">The sequence shown here is derived from an EMBL/GenBank/DDBJ whole genome shotgun (WGS) entry which is preliminary data.</text>
</comment>
<evidence type="ECO:0000313" key="9">
    <source>
        <dbReference type="EMBL" id="KSU48878.1"/>
    </source>
</evidence>
<feature type="transmembrane region" description="Helical" evidence="7">
    <location>
        <begin position="714"/>
        <end position="733"/>
    </location>
</feature>
<dbReference type="PANTHER" id="PTHR33406">
    <property type="entry name" value="MEMBRANE PROTEIN MJ1562-RELATED"/>
    <property type="match status" value="1"/>
</dbReference>
<protein>
    <recommendedName>
        <fullName evidence="8">Membrane transport protein MMPL domain-containing protein</fullName>
    </recommendedName>
</protein>
<keyword evidence="6 7" id="KW-0472">Membrane</keyword>
<dbReference type="OrthoDB" id="9782006at2"/>
<comment type="subcellular location">
    <subcellularLocation>
        <location evidence="1">Cell membrane</location>
        <topology evidence="1">Multi-pass membrane protein</topology>
    </subcellularLocation>
</comment>
<feature type="domain" description="Membrane transport protein MMPL" evidence="8">
    <location>
        <begin position="43"/>
        <end position="359"/>
    </location>
</feature>
<evidence type="ECO:0000259" key="8">
    <source>
        <dbReference type="Pfam" id="PF03176"/>
    </source>
</evidence>
<feature type="transmembrane region" description="Helical" evidence="7">
    <location>
        <begin position="201"/>
        <end position="222"/>
    </location>
</feature>
<dbReference type="EMBL" id="LNQL01000003">
    <property type="protein sequence ID" value="KSU48878.1"/>
    <property type="molecule type" value="Genomic_DNA"/>
</dbReference>
<dbReference type="SUPFAM" id="SSF82866">
    <property type="entry name" value="Multidrug efflux transporter AcrB transmembrane domain"/>
    <property type="match status" value="2"/>
</dbReference>
<organism evidence="9 10">
    <name type="scientific">Exiguobacterium indicum</name>
    <dbReference type="NCBI Taxonomy" id="296995"/>
    <lineage>
        <taxon>Bacteria</taxon>
        <taxon>Bacillati</taxon>
        <taxon>Bacillota</taxon>
        <taxon>Bacilli</taxon>
        <taxon>Bacillales</taxon>
        <taxon>Bacillales Family XII. Incertae Sedis</taxon>
        <taxon>Exiguobacterium</taxon>
    </lineage>
</organism>
<feature type="transmembrane region" description="Helical" evidence="7">
    <location>
        <begin position="740"/>
        <end position="762"/>
    </location>
</feature>
<comment type="similarity">
    <text evidence="2">Belongs to the resistance-nodulation-cell division (RND) (TC 2.A.6) family. MmpL subfamily.</text>
</comment>
<evidence type="ECO:0000256" key="3">
    <source>
        <dbReference type="ARBA" id="ARBA00022475"/>
    </source>
</evidence>
<dbReference type="Pfam" id="PF03176">
    <property type="entry name" value="MMPL"/>
    <property type="match status" value="2"/>
</dbReference>
<evidence type="ECO:0000256" key="1">
    <source>
        <dbReference type="ARBA" id="ARBA00004651"/>
    </source>
</evidence>
<feature type="domain" description="Membrane transport protein MMPL" evidence="8">
    <location>
        <begin position="651"/>
        <end position="881"/>
    </location>
</feature>
<proteinExistence type="inferred from homology"/>
<accession>A0A0V8GF20</accession>